<dbReference type="InterPro" id="IPR027417">
    <property type="entry name" value="P-loop_NTPase"/>
</dbReference>
<feature type="coiled-coil region" evidence="4">
    <location>
        <begin position="533"/>
        <end position="560"/>
    </location>
</feature>
<keyword evidence="6" id="KW-1185">Reference proteome</keyword>
<gene>
    <name evidence="5" type="ORF">CM240_0871</name>
</gene>
<dbReference type="OrthoDB" id="9795626at2"/>
<dbReference type="PANTHER" id="PTHR32114:SF2">
    <property type="entry name" value="ABC TRANSPORTER ABCH.3"/>
    <property type="match status" value="1"/>
</dbReference>
<dbReference type="Proteomes" id="UP000019426">
    <property type="component" value="Chromosome M2/40_rep1"/>
</dbReference>
<evidence type="ECO:0000313" key="6">
    <source>
        <dbReference type="Proteomes" id="UP000019426"/>
    </source>
</evidence>
<dbReference type="GO" id="GO:0016887">
    <property type="term" value="F:ATP hydrolysis activity"/>
    <property type="evidence" value="ECO:0007669"/>
    <property type="project" value="InterPro"/>
</dbReference>
<organism evidence="5 6">
    <name type="scientific">Clostridium bornimense</name>
    <dbReference type="NCBI Taxonomy" id="1216932"/>
    <lineage>
        <taxon>Bacteria</taxon>
        <taxon>Bacillati</taxon>
        <taxon>Bacillota</taxon>
        <taxon>Clostridia</taxon>
        <taxon>Eubacteriales</taxon>
        <taxon>Clostridiaceae</taxon>
        <taxon>Clostridium</taxon>
    </lineage>
</organism>
<dbReference type="KEGG" id="clt:CM240_0871"/>
<name>W6SEF9_9CLOT</name>
<dbReference type="RefSeq" id="WP_044036819.1">
    <property type="nucleotide sequence ID" value="NZ_HG917868.1"/>
</dbReference>
<dbReference type="Gene3D" id="1.10.287.1490">
    <property type="match status" value="1"/>
</dbReference>
<feature type="coiled-coil region" evidence="4">
    <location>
        <begin position="597"/>
        <end position="720"/>
    </location>
</feature>
<evidence type="ECO:0000256" key="4">
    <source>
        <dbReference type="SAM" id="Coils"/>
    </source>
</evidence>
<feature type="coiled-coil region" evidence="4">
    <location>
        <begin position="747"/>
        <end position="851"/>
    </location>
</feature>
<dbReference type="AlphaFoldDB" id="W6SEF9"/>
<dbReference type="PATRIC" id="fig|1216932.3.peg.857"/>
<keyword evidence="4" id="KW-0175">Coiled coil</keyword>
<dbReference type="SUPFAM" id="SSF52540">
    <property type="entry name" value="P-loop containing nucleoside triphosphate hydrolases"/>
    <property type="match status" value="1"/>
</dbReference>
<protein>
    <recommendedName>
        <fullName evidence="3">Nuclease SbcCD subunit C</fullName>
    </recommendedName>
</protein>
<proteinExistence type="inferred from homology"/>
<accession>W6SEF9</accession>
<dbReference type="Gene3D" id="3.40.50.300">
    <property type="entry name" value="P-loop containing nucleotide triphosphate hydrolases"/>
    <property type="match status" value="2"/>
</dbReference>
<feature type="coiled-coil region" evidence="4">
    <location>
        <begin position="213"/>
        <end position="247"/>
    </location>
</feature>
<evidence type="ECO:0000256" key="3">
    <source>
        <dbReference type="ARBA" id="ARBA00013368"/>
    </source>
</evidence>
<dbReference type="HOGENOM" id="CLU_004785_1_2_9"/>
<dbReference type="Pfam" id="PF13558">
    <property type="entry name" value="SbcC_Walker_B"/>
    <property type="match status" value="1"/>
</dbReference>
<sequence>MRPIKLEIKGLNSFIEKQTIDFDKLTKRGLFGIFGPTGSGKSTILDGITLALYGEVSRKSSNYINTNCDSTSVEFTFQISGADTRRYVVSREFKRKKDGAINSGKCKLIDITDGNEEILADKKKLIDEKIKSIIGLGIEDFTRTVVLPQGKFSEFLKLEGKNRRDMLERLFNLQQYGDNLAFKLSREIAKEKENNSVLLGELKGYEDISKDLLQSKEEALIDINNKLKDAKENLSKIEVIYKENEELWNLQLDLAGYKEKEILLMHEKDNVEKSKEIVKLGEAALRVLPYIKSYDNTLKEIEQCQLQLVETKNIIEKITKEREAVEEKWIIAKADNDNKKPELLIRKQKASDALEDKKSLDNILKRISELKINLNEISEKGKKKKVVFNKLTEELETLEKKEREADESIVVFKIEDELKEKIQKGIIQRERFDTFKETIDKNNLKIKNISQAIEENTTLKENVSKELEVITKSLEDKIEILETLLKSVPGTQDDLLHMQKVLSENKEKWSSFNKISKEIEEGTAKVSTLRRSLDEYSEIISKEEEALASMKDNLDIMGKEMLAHNLREQLKDGEICPVCGSKDHFKENIKVVKIEGIKELEDNIKDKEALLKDYNEKITIVKANITNEEEKLHENNKLLLELGTEFKNISPKEMEENLEKLKNDIENHIKRKEQLEKEVNISKEEKSNLEKKISNFAVEIENLNKQFIELDKENNITKEDFSEVEKSLNSLVKDTNIEDFKSKWEEIKAIEEKREKLLGEVKKYRSDKDKLSKDKDEITKSIDDLRAEFIEKRSNIQSLEDNSKEKIESIKSKVGDVEDIDELLVTIEGKVKVIEETYKNLENEKLLKDKEYTTANESYSSILGKKEQLLHRKGSEEETINEKLREEKFASVDEVRSYEVSNVKIENLKKEIEEYNDSLLKIKGAIESINEKIGDRSLEEEKWEEIKNSKTSLEEQYKVVSEDKVRIDEEIKIINTKLKEMEGLLGKKEKLDHKLALLSDLEKLFKGKKFVEFVAAHQLKYISMEASKRLKEITNGNYGLEVDENGKFIIRDYKNGGAERDATTLSGGETFLASLALALALSAQIQLKGTAPLELFFLDEGFGTLDDNLLDVVMSSLEKIHNDKLKIGIISHVEAIKNRVPMQLVITPAEAGRGGSKVEIVTN</sequence>
<feature type="coiled-coil region" evidence="4">
    <location>
        <begin position="301"/>
        <end position="328"/>
    </location>
</feature>
<dbReference type="STRING" id="1216932.CM240_0871"/>
<comment type="subunit">
    <text evidence="2">Heterodimer of SbcC and SbcD.</text>
</comment>
<dbReference type="GO" id="GO:0006302">
    <property type="term" value="P:double-strand break repair"/>
    <property type="evidence" value="ECO:0007669"/>
    <property type="project" value="InterPro"/>
</dbReference>
<evidence type="ECO:0000256" key="1">
    <source>
        <dbReference type="ARBA" id="ARBA00006930"/>
    </source>
</evidence>
<dbReference type="EMBL" id="HG917868">
    <property type="protein sequence ID" value="CDM68035.1"/>
    <property type="molecule type" value="Genomic_DNA"/>
</dbReference>
<reference evidence="5 6" key="1">
    <citation type="submission" date="2013-11" db="EMBL/GenBank/DDBJ databases">
        <title>Complete genome sequence of Clostridum sp. M2/40.</title>
        <authorList>
            <person name="Wibberg D."/>
            <person name="Puehler A."/>
            <person name="Schlueter A."/>
        </authorList>
    </citation>
    <scope>NUCLEOTIDE SEQUENCE [LARGE SCALE GENOMIC DNA]</scope>
    <source>
        <strain evidence="6">M2/40</strain>
    </source>
</reference>
<evidence type="ECO:0000256" key="2">
    <source>
        <dbReference type="ARBA" id="ARBA00011322"/>
    </source>
</evidence>
<dbReference type="PANTHER" id="PTHR32114">
    <property type="entry name" value="ABC TRANSPORTER ABCH.3"/>
    <property type="match status" value="1"/>
</dbReference>
<feature type="coiled-coil region" evidence="4">
    <location>
        <begin position="898"/>
        <end position="932"/>
    </location>
</feature>
<comment type="similarity">
    <text evidence="1">Belongs to the SMC family. SbcC subfamily.</text>
</comment>
<dbReference type="eggNOG" id="COG0419">
    <property type="taxonomic scope" value="Bacteria"/>
</dbReference>
<evidence type="ECO:0000313" key="5">
    <source>
        <dbReference type="EMBL" id="CDM68035.1"/>
    </source>
</evidence>
<feature type="coiled-coil region" evidence="4">
    <location>
        <begin position="360"/>
        <end position="408"/>
    </location>
</feature>